<dbReference type="Pfam" id="PF08220">
    <property type="entry name" value="HTH_DeoR"/>
    <property type="match status" value="1"/>
</dbReference>
<dbReference type="InterPro" id="IPR037171">
    <property type="entry name" value="NagB/RpiA_transferase-like"/>
</dbReference>
<dbReference type="SMART" id="SM00420">
    <property type="entry name" value="HTH_DEOR"/>
    <property type="match status" value="1"/>
</dbReference>
<dbReference type="Proteomes" id="UP000813384">
    <property type="component" value="Unassembled WGS sequence"/>
</dbReference>
<accession>A0A9E3ZTH1</accession>
<protein>
    <recommendedName>
        <fullName evidence="1">Lactose phosphotransferase system repressor</fullName>
    </recommendedName>
</protein>
<evidence type="ECO:0000259" key="7">
    <source>
        <dbReference type="PROSITE" id="PS51000"/>
    </source>
</evidence>
<dbReference type="InterPro" id="IPR001034">
    <property type="entry name" value="DeoR_HTH"/>
</dbReference>
<sequence>MLKEERLNKIIELVNTNGVVDVNELITTLNVSDMTVRRDLAELEKSRQLKRIHGGAQSMNYYKREELSHEKKTIIHPEEKKEAARKALHYIVEGDTLFLGPGTTIEFLAQLLDFQYLRIITNSLPVFNILHAKNKPYQIYLVGGEYRSLTGAFFGEMANKILFDIRFAKAFIGANAVKDDWIMTATLEEGTTQEIALRNASERYLVIDSSKLDCEDFYRFFSVSELTALITEKNQPHVYMTDSKQDRI</sequence>
<name>A0A9E3ZTH1_9ENTE</name>
<dbReference type="Pfam" id="PF00455">
    <property type="entry name" value="DeoRC"/>
    <property type="match status" value="1"/>
</dbReference>
<organism evidence="8 9">
    <name type="scientific">Enterococcus aquimarinus</name>
    <dbReference type="NCBI Taxonomy" id="328396"/>
    <lineage>
        <taxon>Bacteria</taxon>
        <taxon>Bacillati</taxon>
        <taxon>Bacillota</taxon>
        <taxon>Bacilli</taxon>
        <taxon>Lactobacillales</taxon>
        <taxon>Enterococcaceae</taxon>
        <taxon>Enterococcus</taxon>
    </lineage>
</organism>
<dbReference type="PANTHER" id="PTHR30363">
    <property type="entry name" value="HTH-TYPE TRANSCRIPTIONAL REGULATOR SRLR-RELATED"/>
    <property type="match status" value="1"/>
</dbReference>
<dbReference type="InterPro" id="IPR036388">
    <property type="entry name" value="WH-like_DNA-bd_sf"/>
</dbReference>
<reference evidence="8" key="1">
    <citation type="journal article" date="2021" name="PeerJ">
        <title>Extensive microbial diversity within the chicken gut microbiome revealed by metagenomics and culture.</title>
        <authorList>
            <person name="Gilroy R."/>
            <person name="Ravi A."/>
            <person name="Getino M."/>
            <person name="Pursley I."/>
            <person name="Horton D.L."/>
            <person name="Alikhan N.F."/>
            <person name="Baker D."/>
            <person name="Gharbi K."/>
            <person name="Hall N."/>
            <person name="Watson M."/>
            <person name="Adriaenssens E.M."/>
            <person name="Foster-Nyarko E."/>
            <person name="Jarju S."/>
            <person name="Secka A."/>
            <person name="Antonio M."/>
            <person name="Oren A."/>
            <person name="Chaudhuri R.R."/>
            <person name="La Ragione R."/>
            <person name="Hildebrand F."/>
            <person name="Pallen M.J."/>
        </authorList>
    </citation>
    <scope>NUCLEOTIDE SEQUENCE</scope>
    <source>
        <strain evidence="8">150</strain>
    </source>
</reference>
<dbReference type="EMBL" id="JAJJVO010000098">
    <property type="protein sequence ID" value="MCC9273912.1"/>
    <property type="molecule type" value="Genomic_DNA"/>
</dbReference>
<dbReference type="InterPro" id="IPR036390">
    <property type="entry name" value="WH_DNA-bd_sf"/>
</dbReference>
<comment type="caution">
    <text evidence="8">The sequence shown here is derived from an EMBL/GenBank/DDBJ whole genome shotgun (WGS) entry which is preliminary data.</text>
</comment>
<dbReference type="PANTHER" id="PTHR30363:SF4">
    <property type="entry name" value="GLYCEROL-3-PHOSPHATE REGULON REPRESSOR"/>
    <property type="match status" value="1"/>
</dbReference>
<gene>
    <name evidence="8" type="ORF">K8V42_06450</name>
</gene>
<comment type="function">
    <text evidence="6">Repressor of the lactose catabolism operon. Galactose-6-phosphate is the inducer.</text>
</comment>
<dbReference type="SUPFAM" id="SSF100950">
    <property type="entry name" value="NagB/RpiA/CoA transferase-like"/>
    <property type="match status" value="1"/>
</dbReference>
<dbReference type="PROSITE" id="PS00894">
    <property type="entry name" value="HTH_DEOR_1"/>
    <property type="match status" value="1"/>
</dbReference>
<evidence type="ECO:0000313" key="9">
    <source>
        <dbReference type="Proteomes" id="UP000813384"/>
    </source>
</evidence>
<dbReference type="GO" id="GO:0003700">
    <property type="term" value="F:DNA-binding transcription factor activity"/>
    <property type="evidence" value="ECO:0007669"/>
    <property type="project" value="InterPro"/>
</dbReference>
<evidence type="ECO:0000256" key="1">
    <source>
        <dbReference type="ARBA" id="ARBA00021390"/>
    </source>
</evidence>
<dbReference type="SUPFAM" id="SSF46785">
    <property type="entry name" value="Winged helix' DNA-binding domain"/>
    <property type="match status" value="1"/>
</dbReference>
<dbReference type="SMART" id="SM01134">
    <property type="entry name" value="DeoRC"/>
    <property type="match status" value="1"/>
</dbReference>
<dbReference type="Gene3D" id="3.40.50.1360">
    <property type="match status" value="1"/>
</dbReference>
<evidence type="ECO:0000256" key="5">
    <source>
        <dbReference type="ARBA" id="ARBA00023163"/>
    </source>
</evidence>
<evidence type="ECO:0000256" key="3">
    <source>
        <dbReference type="ARBA" id="ARBA00023015"/>
    </source>
</evidence>
<dbReference type="InterPro" id="IPR050313">
    <property type="entry name" value="Carb_Metab_HTH_regulators"/>
</dbReference>
<feature type="domain" description="HTH deoR-type" evidence="7">
    <location>
        <begin position="3"/>
        <end position="58"/>
    </location>
</feature>
<proteinExistence type="predicted"/>
<evidence type="ECO:0000256" key="2">
    <source>
        <dbReference type="ARBA" id="ARBA00022491"/>
    </source>
</evidence>
<dbReference type="AlphaFoldDB" id="A0A9E3ZTH1"/>
<dbReference type="GO" id="GO:0003677">
    <property type="term" value="F:DNA binding"/>
    <property type="evidence" value="ECO:0007669"/>
    <property type="project" value="UniProtKB-KW"/>
</dbReference>
<dbReference type="Gene3D" id="1.10.10.10">
    <property type="entry name" value="Winged helix-like DNA-binding domain superfamily/Winged helix DNA-binding domain"/>
    <property type="match status" value="1"/>
</dbReference>
<dbReference type="PRINTS" id="PR00037">
    <property type="entry name" value="HTHLACR"/>
</dbReference>
<reference evidence="8" key="2">
    <citation type="submission" date="2021-11" db="EMBL/GenBank/DDBJ databases">
        <authorList>
            <person name="Gilroy R."/>
        </authorList>
    </citation>
    <scope>NUCLEOTIDE SEQUENCE</scope>
    <source>
        <strain evidence="8">150</strain>
    </source>
</reference>
<dbReference type="InterPro" id="IPR014036">
    <property type="entry name" value="DeoR-like_C"/>
</dbReference>
<dbReference type="PROSITE" id="PS51000">
    <property type="entry name" value="HTH_DEOR_2"/>
    <property type="match status" value="1"/>
</dbReference>
<evidence type="ECO:0000256" key="6">
    <source>
        <dbReference type="ARBA" id="ARBA00024937"/>
    </source>
</evidence>
<keyword evidence="2" id="KW-0678">Repressor</keyword>
<evidence type="ECO:0000256" key="4">
    <source>
        <dbReference type="ARBA" id="ARBA00023125"/>
    </source>
</evidence>
<dbReference type="InterPro" id="IPR018356">
    <property type="entry name" value="Tscrpt_reg_HTH_DeoR_CS"/>
</dbReference>
<keyword evidence="5" id="KW-0804">Transcription</keyword>
<evidence type="ECO:0000313" key="8">
    <source>
        <dbReference type="EMBL" id="MCC9273912.1"/>
    </source>
</evidence>
<keyword evidence="3" id="KW-0805">Transcription regulation</keyword>
<keyword evidence="4 8" id="KW-0238">DNA-binding</keyword>